<name>A0ABW5LXJ3_9BACT</name>
<proteinExistence type="predicted"/>
<dbReference type="Proteomes" id="UP001597469">
    <property type="component" value="Unassembled WGS sequence"/>
</dbReference>
<gene>
    <name evidence="1" type="ORF">ACFSUS_02610</name>
</gene>
<accession>A0ABW5LXJ3</accession>
<keyword evidence="2" id="KW-1185">Reference proteome</keyword>
<evidence type="ECO:0000313" key="1">
    <source>
        <dbReference type="EMBL" id="MFD2569505.1"/>
    </source>
</evidence>
<sequence>MLSTHSTGLPSVATKSWSAPQRQELICFDCLSQALDYRESIVEQIGQHHSIIRLAKSLFGVAPLPLVQVLKAAGFTVMVR</sequence>
<evidence type="ECO:0000313" key="2">
    <source>
        <dbReference type="Proteomes" id="UP001597469"/>
    </source>
</evidence>
<dbReference type="EMBL" id="JBHULN010000001">
    <property type="protein sequence ID" value="MFD2569505.1"/>
    <property type="molecule type" value="Genomic_DNA"/>
</dbReference>
<protein>
    <submittedName>
        <fullName evidence="1">Uncharacterized protein</fullName>
    </submittedName>
</protein>
<organism evidence="1 2">
    <name type="scientific">Spirosoma soli</name>
    <dbReference type="NCBI Taxonomy" id="1770529"/>
    <lineage>
        <taxon>Bacteria</taxon>
        <taxon>Pseudomonadati</taxon>
        <taxon>Bacteroidota</taxon>
        <taxon>Cytophagia</taxon>
        <taxon>Cytophagales</taxon>
        <taxon>Cytophagaceae</taxon>
        <taxon>Spirosoma</taxon>
    </lineage>
</organism>
<comment type="caution">
    <text evidence="1">The sequence shown here is derived from an EMBL/GenBank/DDBJ whole genome shotgun (WGS) entry which is preliminary data.</text>
</comment>
<reference evidence="2" key="1">
    <citation type="journal article" date="2019" name="Int. J. Syst. Evol. Microbiol.">
        <title>The Global Catalogue of Microorganisms (GCM) 10K type strain sequencing project: providing services to taxonomists for standard genome sequencing and annotation.</title>
        <authorList>
            <consortium name="The Broad Institute Genomics Platform"/>
            <consortium name="The Broad Institute Genome Sequencing Center for Infectious Disease"/>
            <person name="Wu L."/>
            <person name="Ma J."/>
        </authorList>
    </citation>
    <scope>NUCLEOTIDE SEQUENCE [LARGE SCALE GENOMIC DNA]</scope>
    <source>
        <strain evidence="2">KCTC 42805</strain>
    </source>
</reference>
<dbReference type="RefSeq" id="WP_381518633.1">
    <property type="nucleotide sequence ID" value="NZ_JBHULN010000001.1"/>
</dbReference>